<evidence type="ECO:0008006" key="3">
    <source>
        <dbReference type="Google" id="ProtNLM"/>
    </source>
</evidence>
<organism evidence="1 2">
    <name type="scientific">Paeniglutamicibacter psychrophenolicus</name>
    <dbReference type="NCBI Taxonomy" id="257454"/>
    <lineage>
        <taxon>Bacteria</taxon>
        <taxon>Bacillati</taxon>
        <taxon>Actinomycetota</taxon>
        <taxon>Actinomycetes</taxon>
        <taxon>Micrococcales</taxon>
        <taxon>Micrococcaceae</taxon>
        <taxon>Paeniglutamicibacter</taxon>
    </lineage>
</organism>
<evidence type="ECO:0000313" key="1">
    <source>
        <dbReference type="EMBL" id="MBP2374526.1"/>
    </source>
</evidence>
<keyword evidence="2" id="KW-1185">Reference proteome</keyword>
<sequence length="158" mass="17525">MGRDPLAVVQKAAQLRDAESRRSSDPFDEVWAVVDVDTHANLPDARRLARREGIELGVCNPCFEVWLLMHLQPVFAATSGKNVSAKWQKLSNSQLKHVNVQALAGKFETAQSNALGNRSQRVRQQLDENDNPSTNLDLLVGMLLRSARQSAANPELKL</sequence>
<proteinExistence type="predicted"/>
<evidence type="ECO:0000313" key="2">
    <source>
        <dbReference type="Proteomes" id="UP000766570"/>
    </source>
</evidence>
<accession>A0ABS4WEA4</accession>
<reference evidence="1 2" key="1">
    <citation type="submission" date="2021-03" db="EMBL/GenBank/DDBJ databases">
        <title>Sequencing the genomes of 1000 actinobacteria strains.</title>
        <authorList>
            <person name="Klenk H.-P."/>
        </authorList>
    </citation>
    <scope>NUCLEOTIDE SEQUENCE [LARGE SCALE GENOMIC DNA]</scope>
    <source>
        <strain evidence="1 2">DSM 15454</strain>
    </source>
</reference>
<comment type="caution">
    <text evidence="1">The sequence shown here is derived from an EMBL/GenBank/DDBJ whole genome shotgun (WGS) entry which is preliminary data.</text>
</comment>
<protein>
    <recommendedName>
        <fullName evidence="3">RloB domain-containing protein</fullName>
    </recommendedName>
</protein>
<dbReference type="InterPro" id="IPR025591">
    <property type="entry name" value="RloB"/>
</dbReference>
<name>A0ABS4WEA4_9MICC</name>
<gene>
    <name evidence="1" type="ORF">JOF46_002438</name>
</gene>
<dbReference type="Proteomes" id="UP000766570">
    <property type="component" value="Unassembled WGS sequence"/>
</dbReference>
<dbReference type="RefSeq" id="WP_209907536.1">
    <property type="nucleotide sequence ID" value="NZ_BAAAMI010000017.1"/>
</dbReference>
<dbReference type="EMBL" id="JAGIOE010000001">
    <property type="protein sequence ID" value="MBP2374526.1"/>
    <property type="molecule type" value="Genomic_DNA"/>
</dbReference>
<dbReference type="Pfam" id="PF13707">
    <property type="entry name" value="RloB"/>
    <property type="match status" value="1"/>
</dbReference>